<proteinExistence type="predicted"/>
<evidence type="ECO:0000256" key="1">
    <source>
        <dbReference type="SAM" id="MobiDB-lite"/>
    </source>
</evidence>
<feature type="region of interest" description="Disordered" evidence="1">
    <location>
        <begin position="43"/>
        <end position="100"/>
    </location>
</feature>
<reference evidence="2" key="1">
    <citation type="submission" date="2023-07" db="EMBL/GenBank/DDBJ databases">
        <authorList>
            <consortium name="AG Swart"/>
            <person name="Singh M."/>
            <person name="Singh A."/>
            <person name="Seah K."/>
            <person name="Emmerich C."/>
        </authorList>
    </citation>
    <scope>NUCLEOTIDE SEQUENCE</scope>
    <source>
        <strain evidence="2">DP1</strain>
    </source>
</reference>
<comment type="caution">
    <text evidence="2">The sequence shown here is derived from an EMBL/GenBank/DDBJ whole genome shotgun (WGS) entry which is preliminary data.</text>
</comment>
<gene>
    <name evidence="2" type="ORF">ECRASSUSDP1_LOCUS1541</name>
</gene>
<protein>
    <submittedName>
        <fullName evidence="2">Uncharacterized protein</fullName>
    </submittedName>
</protein>
<feature type="compositionally biased region" description="Polar residues" evidence="1">
    <location>
        <begin position="83"/>
        <end position="95"/>
    </location>
</feature>
<sequence>MESSDHIFISKLENRVNDVLVSFDGSNPQCMAKLKESIHVQNEESRNMGNSTNSRCRAHPKVHLPFYRNTRSKKATPRKDTQMKTNESMNESSTQETDRQSRIPYKFKRQFKTHLKGRIDGNCTLNPHSKNNKFIFINNLDLLEDTPAKQEITKKDLLSNFSNSCFSPEPSHRRIESRLDDKSSLKVIESIKKNVQKFLIPSVDIERQRFVPTSIIKHNKVAYNNPRYPSFSVPKQRNGAISSDPSFKKTKLDLSRFKGKIRVNTRLQLQEDPDFIDPNVNRCKNNYSVVCTPTVALTSQGILRNDSETKNRTIESREKSVNSATFKLPQLSTRSKRRAKYSTSSARKKLPKCFLMEDDDFESSRKSINLSSKRKSKEESRSKKRKLAQLRISNLADYDTERLLKAQICKKEWNDSLRFGPTGPNCF</sequence>
<organism evidence="2 3">
    <name type="scientific">Euplotes crassus</name>
    <dbReference type="NCBI Taxonomy" id="5936"/>
    <lineage>
        <taxon>Eukaryota</taxon>
        <taxon>Sar</taxon>
        <taxon>Alveolata</taxon>
        <taxon>Ciliophora</taxon>
        <taxon>Intramacronucleata</taxon>
        <taxon>Spirotrichea</taxon>
        <taxon>Hypotrichia</taxon>
        <taxon>Euplotida</taxon>
        <taxon>Euplotidae</taxon>
        <taxon>Moneuplotes</taxon>
    </lineage>
</organism>
<name>A0AAD1X655_EUPCR</name>
<dbReference type="AlphaFoldDB" id="A0AAD1X655"/>
<keyword evidence="3" id="KW-1185">Reference proteome</keyword>
<dbReference type="EMBL" id="CAMPGE010001455">
    <property type="protein sequence ID" value="CAI2360242.1"/>
    <property type="molecule type" value="Genomic_DNA"/>
</dbReference>
<dbReference type="Proteomes" id="UP001295684">
    <property type="component" value="Unassembled WGS sequence"/>
</dbReference>
<accession>A0AAD1X655</accession>
<evidence type="ECO:0000313" key="3">
    <source>
        <dbReference type="Proteomes" id="UP001295684"/>
    </source>
</evidence>
<evidence type="ECO:0000313" key="2">
    <source>
        <dbReference type="EMBL" id="CAI2360242.1"/>
    </source>
</evidence>
<feature type="region of interest" description="Disordered" evidence="1">
    <location>
        <begin position="366"/>
        <end position="386"/>
    </location>
</feature>